<name>A0A7S4V0A9_9STRA</name>
<dbReference type="InterPro" id="IPR008921">
    <property type="entry name" value="DNA_pol3_clamp-load_cplx_C"/>
</dbReference>
<dbReference type="Gene3D" id="1.20.272.10">
    <property type="match status" value="1"/>
</dbReference>
<evidence type="ECO:0000256" key="3">
    <source>
        <dbReference type="ARBA" id="ARBA00022705"/>
    </source>
</evidence>
<reference evidence="5" key="1">
    <citation type="submission" date="2021-01" db="EMBL/GenBank/DDBJ databases">
        <authorList>
            <person name="Corre E."/>
            <person name="Pelletier E."/>
            <person name="Niang G."/>
            <person name="Scheremetjew M."/>
            <person name="Finn R."/>
            <person name="Kale V."/>
            <person name="Holt S."/>
            <person name="Cochrane G."/>
            <person name="Meng A."/>
            <person name="Brown T."/>
            <person name="Cohen L."/>
        </authorList>
    </citation>
    <scope>NUCLEOTIDE SEQUENCE</scope>
    <source>
        <strain evidence="5">GSO104</strain>
    </source>
</reference>
<dbReference type="GO" id="GO:0003677">
    <property type="term" value="F:DNA binding"/>
    <property type="evidence" value="ECO:0007669"/>
    <property type="project" value="InterPro"/>
</dbReference>
<evidence type="ECO:0000256" key="1">
    <source>
        <dbReference type="ARBA" id="ARBA00004123"/>
    </source>
</evidence>
<dbReference type="FunFam" id="1.10.8.60:FF:000030">
    <property type="entry name" value="replication factor C subunit 3"/>
    <property type="match status" value="1"/>
</dbReference>
<dbReference type="Pfam" id="PF21960">
    <property type="entry name" value="RCF1-5-like_lid"/>
    <property type="match status" value="1"/>
</dbReference>
<dbReference type="Gene3D" id="1.10.8.60">
    <property type="match status" value="1"/>
</dbReference>
<dbReference type="GO" id="GO:0005634">
    <property type="term" value="C:nucleus"/>
    <property type="evidence" value="ECO:0007669"/>
    <property type="project" value="UniProtKB-SubCell"/>
</dbReference>
<dbReference type="Gene3D" id="3.40.50.300">
    <property type="entry name" value="P-loop containing nucleotide triphosphate hydrolases"/>
    <property type="match status" value="1"/>
</dbReference>
<dbReference type="EMBL" id="HBNS01025244">
    <property type="protein sequence ID" value="CAE4616759.1"/>
    <property type="molecule type" value="Transcribed_RNA"/>
</dbReference>
<keyword evidence="3" id="KW-0235">DNA replication</keyword>
<protein>
    <recommendedName>
        <fullName evidence="6">AAA+ ATPase domain-containing protein</fullName>
    </recommendedName>
</protein>
<dbReference type="InterPro" id="IPR050238">
    <property type="entry name" value="DNA_Rep/Repair_Clamp_Loader"/>
</dbReference>
<evidence type="ECO:0000256" key="2">
    <source>
        <dbReference type="ARBA" id="ARBA00005378"/>
    </source>
</evidence>
<evidence type="ECO:0000313" key="5">
    <source>
        <dbReference type="EMBL" id="CAE4616759.1"/>
    </source>
</evidence>
<gene>
    <name evidence="5" type="ORF">DBRI00130_LOCUS19912</name>
</gene>
<keyword evidence="4" id="KW-0539">Nucleus</keyword>
<comment type="subcellular location">
    <subcellularLocation>
        <location evidence="1">Nucleus</location>
    </subcellularLocation>
</comment>
<dbReference type="Pfam" id="PF13177">
    <property type="entry name" value="DNA_pol3_delta2"/>
    <property type="match status" value="1"/>
</dbReference>
<dbReference type="AlphaFoldDB" id="A0A7S4V0A9"/>
<dbReference type="GO" id="GO:0003689">
    <property type="term" value="F:DNA clamp loader activity"/>
    <property type="evidence" value="ECO:0007669"/>
    <property type="project" value="TreeGrafter"/>
</dbReference>
<dbReference type="GO" id="GO:0006271">
    <property type="term" value="P:DNA strand elongation involved in DNA replication"/>
    <property type="evidence" value="ECO:0007669"/>
    <property type="project" value="UniProtKB-ARBA"/>
</dbReference>
<dbReference type="CDD" id="cd00009">
    <property type="entry name" value="AAA"/>
    <property type="match status" value="1"/>
</dbReference>
<organism evidence="5">
    <name type="scientific">Ditylum brightwellii</name>
    <dbReference type="NCBI Taxonomy" id="49249"/>
    <lineage>
        <taxon>Eukaryota</taxon>
        <taxon>Sar</taxon>
        <taxon>Stramenopiles</taxon>
        <taxon>Ochrophyta</taxon>
        <taxon>Bacillariophyta</taxon>
        <taxon>Mediophyceae</taxon>
        <taxon>Lithodesmiophycidae</taxon>
        <taxon>Lithodesmiales</taxon>
        <taxon>Lithodesmiaceae</taxon>
        <taxon>Ditylum</taxon>
    </lineage>
</organism>
<dbReference type="InterPro" id="IPR027417">
    <property type="entry name" value="P-loop_NTPase"/>
</dbReference>
<proteinExistence type="inferred from homology"/>
<dbReference type="FunFam" id="1.20.272.10:FF:000002">
    <property type="entry name" value="Replication factor C subunit 3"/>
    <property type="match status" value="1"/>
</dbReference>
<dbReference type="FunFam" id="3.40.50.300:FF:000136">
    <property type="entry name" value="Replication factor C subunit 5"/>
    <property type="match status" value="1"/>
</dbReference>
<dbReference type="GO" id="GO:0005663">
    <property type="term" value="C:DNA replication factor C complex"/>
    <property type="evidence" value="ECO:0007669"/>
    <property type="project" value="TreeGrafter"/>
</dbReference>
<accession>A0A7S4V0A9</accession>
<dbReference type="PANTHER" id="PTHR11669:SF1">
    <property type="entry name" value="REPLICATION FACTOR C SUBUNIT 3"/>
    <property type="match status" value="1"/>
</dbReference>
<dbReference type="GO" id="GO:0006281">
    <property type="term" value="P:DNA repair"/>
    <property type="evidence" value="ECO:0007669"/>
    <property type="project" value="UniProtKB-ARBA"/>
</dbReference>
<dbReference type="SUPFAM" id="SSF52540">
    <property type="entry name" value="P-loop containing nucleoside triphosphate hydrolases"/>
    <property type="match status" value="1"/>
</dbReference>
<evidence type="ECO:0008006" key="6">
    <source>
        <dbReference type="Google" id="ProtNLM"/>
    </source>
</evidence>
<sequence length="377" mass="42485">MLWVDKHRPNRLNQLSYHAATTERLTSLSADPTSMPHLLFYGPSGAGKKTRVMALLRALYGPGAERLRLDKRTFTTPTKRTVEINLISSNYHIEISPGDAGLNDRFVVQEVIKEMAANRNIASGSGTLSMGAKTDAEAAGNTKKKGVDFKVVVLVEVDRLSRQAQAALRRTMEKYSASCRLILCCNNQSKVIEPVRSRCLGIRVPAPSHDDICSVLKKVSRKESITLPDELAVNIARESSRNMRRALLMLESCHVQRRDAHGNSLSADQPVQKTDWELYISQLASEITREQSPQRLMAAREKLYELLINCIPADVIIKTLALELTKNLDESLKHEVIEWAAFYEHRIAMGSKDIFHLEAFIAKYMAIYKRYLNEMFA</sequence>
<dbReference type="PANTHER" id="PTHR11669">
    <property type="entry name" value="REPLICATION FACTOR C / DNA POLYMERASE III GAMMA-TAU SUBUNIT"/>
    <property type="match status" value="1"/>
</dbReference>
<dbReference type="Pfam" id="PF22534">
    <property type="entry name" value="RFC_C"/>
    <property type="match status" value="1"/>
</dbReference>
<dbReference type="SUPFAM" id="SSF48019">
    <property type="entry name" value="post-AAA+ oligomerization domain-like"/>
    <property type="match status" value="1"/>
</dbReference>
<comment type="similarity">
    <text evidence="2">Belongs to the activator 1 small subunits family.</text>
</comment>
<evidence type="ECO:0000256" key="4">
    <source>
        <dbReference type="ARBA" id="ARBA00023242"/>
    </source>
</evidence>